<dbReference type="EMBL" id="FNRI01000005">
    <property type="protein sequence ID" value="SEA70648.1"/>
    <property type="molecule type" value="Genomic_DNA"/>
</dbReference>
<gene>
    <name evidence="2" type="ORF">SAMN05444145_105240</name>
</gene>
<keyword evidence="1" id="KW-0812">Transmembrane</keyword>
<feature type="transmembrane region" description="Helical" evidence="1">
    <location>
        <begin position="32"/>
        <end position="51"/>
    </location>
</feature>
<keyword evidence="1" id="KW-0472">Membrane</keyword>
<feature type="transmembrane region" description="Helical" evidence="1">
    <location>
        <begin position="63"/>
        <end position="81"/>
    </location>
</feature>
<evidence type="ECO:0000313" key="3">
    <source>
        <dbReference type="Proteomes" id="UP000183253"/>
    </source>
</evidence>
<protein>
    <submittedName>
        <fullName evidence="2">Uncharacterized protein</fullName>
    </submittedName>
</protein>
<sequence length="85" mass="9592">MKRMIGTMITIWLALMGCYYLCVVLLRLALKLPAAVVFVVCLPAMPFVVAYRNREEHPIQAKAIYWMGGILYVLIALIVIVDGHL</sequence>
<evidence type="ECO:0000313" key="2">
    <source>
        <dbReference type="EMBL" id="SEA70648.1"/>
    </source>
</evidence>
<dbReference type="AlphaFoldDB" id="A0A1H4DDJ3"/>
<keyword evidence="1" id="KW-1133">Transmembrane helix</keyword>
<organism evidence="2 3">
    <name type="scientific">Alistipes timonensis JC136</name>
    <dbReference type="NCBI Taxonomy" id="1033731"/>
    <lineage>
        <taxon>Bacteria</taxon>
        <taxon>Pseudomonadati</taxon>
        <taxon>Bacteroidota</taxon>
        <taxon>Bacteroidia</taxon>
        <taxon>Bacteroidales</taxon>
        <taxon>Rikenellaceae</taxon>
        <taxon>Alistipes</taxon>
    </lineage>
</organism>
<reference evidence="2 3" key="1">
    <citation type="submission" date="2016-10" db="EMBL/GenBank/DDBJ databases">
        <authorList>
            <person name="de Groot N.N."/>
        </authorList>
    </citation>
    <scope>NUCLEOTIDE SEQUENCE [LARGE SCALE GENOMIC DNA]</scope>
    <source>
        <strain evidence="2 3">DSM 25383</strain>
    </source>
</reference>
<feature type="transmembrane region" description="Helical" evidence="1">
    <location>
        <begin position="7"/>
        <end position="26"/>
    </location>
</feature>
<accession>A0A1H4DDJ3</accession>
<dbReference type="STRING" id="1033731.SAMN05444145_105240"/>
<name>A0A1H4DDJ3_9BACT</name>
<dbReference type="Proteomes" id="UP000183253">
    <property type="component" value="Unassembled WGS sequence"/>
</dbReference>
<evidence type="ECO:0000256" key="1">
    <source>
        <dbReference type="SAM" id="Phobius"/>
    </source>
</evidence>
<proteinExistence type="predicted"/>
<keyword evidence="3" id="KW-1185">Reference proteome</keyword>
<dbReference type="PROSITE" id="PS51257">
    <property type="entry name" value="PROKAR_LIPOPROTEIN"/>
    <property type="match status" value="1"/>
</dbReference>